<sequence>MVNQILVYIVLAGNPNKSGKDILSELQAANVSPASIDAIAANIKSLPSLESLLEQINSDFAVPLVAQYQKMAHLDGIITPAEAKVIDFINKKLSYDLAVIK</sequence>
<keyword evidence="2" id="KW-1185">Reference proteome</keyword>
<accession>A0A8J7H9U6</accession>
<dbReference type="RefSeq" id="WP_214438144.1">
    <property type="nucleotide sequence ID" value="NZ_JAECZB010000007.1"/>
</dbReference>
<comment type="caution">
    <text evidence="1">The sequence shown here is derived from an EMBL/GenBank/DDBJ whole genome shotgun (WGS) entry which is preliminary data.</text>
</comment>
<dbReference type="AlphaFoldDB" id="A0A8J7H9U6"/>
<organism evidence="1 2">
    <name type="scientific">Atlanticothrix silvestris CENA357</name>
    <dbReference type="NCBI Taxonomy" id="1725252"/>
    <lineage>
        <taxon>Bacteria</taxon>
        <taxon>Bacillati</taxon>
        <taxon>Cyanobacteriota</taxon>
        <taxon>Cyanophyceae</taxon>
        <taxon>Nostocales</taxon>
        <taxon>Nodulariaceae</taxon>
        <taxon>Atlanticothrix</taxon>
        <taxon>Atlanticothrix silvestris</taxon>
    </lineage>
</organism>
<gene>
    <name evidence="1" type="ORF">I8751_05465</name>
</gene>
<name>A0A8J7H9U6_9CYAN</name>
<evidence type="ECO:0000313" key="2">
    <source>
        <dbReference type="Proteomes" id="UP000599391"/>
    </source>
</evidence>
<dbReference type="EMBL" id="JAECZB010000007">
    <property type="protein sequence ID" value="MBH8551833.1"/>
    <property type="molecule type" value="Genomic_DNA"/>
</dbReference>
<dbReference type="Proteomes" id="UP000599391">
    <property type="component" value="Unassembled WGS sequence"/>
</dbReference>
<reference evidence="1 2" key="1">
    <citation type="journal article" date="2021" name="Int. J. Syst. Evol. Microbiol.">
        <title>Amazonocrinis nigriterrae gen. nov., sp. nov., Atlanticothrix silvestris gen. nov., sp. nov. and Dendronalium phyllosphericum gen. nov., sp. nov., nostocacean cyanobacteria from Brazilian environments.</title>
        <authorList>
            <person name="Alvarenga D.O."/>
            <person name="Andreote A.P.D."/>
            <person name="Branco L.H.Z."/>
            <person name="Delbaje E."/>
            <person name="Cruz R.B."/>
            <person name="Varani A.M."/>
            <person name="Fiore M.F."/>
        </authorList>
    </citation>
    <scope>NUCLEOTIDE SEQUENCE [LARGE SCALE GENOMIC DNA]</scope>
    <source>
        <strain evidence="1 2">CENA357</strain>
    </source>
</reference>
<evidence type="ECO:0000313" key="1">
    <source>
        <dbReference type="EMBL" id="MBH8551833.1"/>
    </source>
</evidence>
<protein>
    <submittedName>
        <fullName evidence="1">Uncharacterized protein</fullName>
    </submittedName>
</protein>
<proteinExistence type="predicted"/>